<dbReference type="Proteomes" id="UP000238823">
    <property type="component" value="Unassembled WGS sequence"/>
</dbReference>
<reference evidence="2 3" key="1">
    <citation type="submission" date="2018-03" db="EMBL/GenBank/DDBJ databases">
        <title>Draft Genome Sequences of the Obligatory Marine Myxobacteria Enhygromyxa salina SWB007.</title>
        <authorList>
            <person name="Poehlein A."/>
            <person name="Moghaddam J.A."/>
            <person name="Harms H."/>
            <person name="Alanjari M."/>
            <person name="Koenig G.M."/>
            <person name="Daniel R."/>
            <person name="Schaeberle T.F."/>
        </authorList>
    </citation>
    <scope>NUCLEOTIDE SEQUENCE [LARGE SCALE GENOMIC DNA]</scope>
    <source>
        <strain evidence="2 3">SWB007</strain>
    </source>
</reference>
<evidence type="ECO:0000259" key="1">
    <source>
        <dbReference type="Pfam" id="PF09414"/>
    </source>
</evidence>
<name>A0A2S9YXF7_9BACT</name>
<dbReference type="OrthoDB" id="9255590at2"/>
<feature type="domain" description="RNA ligase" evidence="1">
    <location>
        <begin position="40"/>
        <end position="225"/>
    </location>
</feature>
<dbReference type="Gene3D" id="3.30.470.30">
    <property type="entry name" value="DNA ligase/mRNA capping enzyme"/>
    <property type="match status" value="1"/>
</dbReference>
<comment type="caution">
    <text evidence="2">The sequence shown here is derived from an EMBL/GenBank/DDBJ whole genome shotgun (WGS) entry which is preliminary data.</text>
</comment>
<dbReference type="RefSeq" id="WP_106087589.1">
    <property type="nucleotide sequence ID" value="NZ_PVNL01000013.1"/>
</dbReference>
<sequence>MQKFTHIEALHQVARYIEITNQTRECPEQHKIRTPVTYRGTVKLHGTNAGVVCSPDALVVQSRSRVITVEQDNAGFAAWMADPERITAVRTIEASVRAAAGLDAATPVTLYGEFVGPGIQKGTAINGLPTRQWVVFAARLLKEESEHDAGYLDAIGPFGDAHAAVGIYSVFDAPTHELTVDFELRRTLTEAASQAEELTAAVEAKCPWGARFGIEGIGEGLVWTPIGPHWGNTNLYFKTKGEKHKGTKGSKGAAVQIDPEVLAGIEAFIEFAVTDNRLEQGLDSLNEQGHTIEMKNMKYFLQWVGQDVKRECSSDLEASGLDWKAVSRALTVKAREFYIERVRAL</sequence>
<evidence type="ECO:0000313" key="3">
    <source>
        <dbReference type="Proteomes" id="UP000238823"/>
    </source>
</evidence>
<keyword evidence="2" id="KW-0436">Ligase</keyword>
<dbReference type="EMBL" id="PVNL01000013">
    <property type="protein sequence ID" value="PRQ09749.1"/>
    <property type="molecule type" value="Genomic_DNA"/>
</dbReference>
<dbReference type="InterPro" id="IPR021122">
    <property type="entry name" value="RNA_ligase_dom_REL/Rnl2"/>
</dbReference>
<dbReference type="AlphaFoldDB" id="A0A2S9YXF7"/>
<accession>A0A2S9YXF7</accession>
<evidence type="ECO:0000313" key="2">
    <source>
        <dbReference type="EMBL" id="PRQ09749.1"/>
    </source>
</evidence>
<organism evidence="2 3">
    <name type="scientific">Enhygromyxa salina</name>
    <dbReference type="NCBI Taxonomy" id="215803"/>
    <lineage>
        <taxon>Bacteria</taxon>
        <taxon>Pseudomonadati</taxon>
        <taxon>Myxococcota</taxon>
        <taxon>Polyangia</taxon>
        <taxon>Nannocystales</taxon>
        <taxon>Nannocystaceae</taxon>
        <taxon>Enhygromyxa</taxon>
    </lineage>
</organism>
<gene>
    <name evidence="2" type="ORF">ENSA7_05040</name>
</gene>
<proteinExistence type="predicted"/>
<dbReference type="GO" id="GO:0016874">
    <property type="term" value="F:ligase activity"/>
    <property type="evidence" value="ECO:0007669"/>
    <property type="project" value="UniProtKB-KW"/>
</dbReference>
<protein>
    <submittedName>
        <fullName evidence="2">RNA ligase</fullName>
    </submittedName>
</protein>
<dbReference type="SUPFAM" id="SSF56091">
    <property type="entry name" value="DNA ligase/mRNA capping enzyme, catalytic domain"/>
    <property type="match status" value="1"/>
</dbReference>
<dbReference type="Pfam" id="PF09414">
    <property type="entry name" value="RNA_ligase"/>
    <property type="match status" value="1"/>
</dbReference>